<comment type="caution">
    <text evidence="1">The sequence shown here is derived from an EMBL/GenBank/DDBJ whole genome shotgun (WGS) entry which is preliminary data.</text>
</comment>
<evidence type="ECO:0000313" key="2">
    <source>
        <dbReference type="Proteomes" id="UP001156905"/>
    </source>
</evidence>
<keyword evidence="2" id="KW-1185">Reference proteome</keyword>
<accession>A0ABQ6B5P7</accession>
<name>A0ABQ6B5P7_9BRAD</name>
<evidence type="ECO:0000313" key="1">
    <source>
        <dbReference type="EMBL" id="GLR89754.1"/>
    </source>
</evidence>
<dbReference type="Proteomes" id="UP001156905">
    <property type="component" value="Unassembled WGS sequence"/>
</dbReference>
<evidence type="ECO:0008006" key="3">
    <source>
        <dbReference type="Google" id="ProtNLM"/>
    </source>
</evidence>
<sequence length="111" mass="12574">MGRPRKSEPRDRQFNLSLTASEYESVVRRAEALGMRPVHFGRALLCREEGRAARKHELADNGWRVIAAGLSRLGNNLNQLVMRLHMTGEPLPPDLEPLLNDIRGLIARIRP</sequence>
<proteinExistence type="predicted"/>
<gene>
    <name evidence="1" type="ORF">GCM10007857_64680</name>
</gene>
<organism evidence="1 2">
    <name type="scientific">Bradyrhizobium iriomotense</name>
    <dbReference type="NCBI Taxonomy" id="441950"/>
    <lineage>
        <taxon>Bacteria</taxon>
        <taxon>Pseudomonadati</taxon>
        <taxon>Pseudomonadota</taxon>
        <taxon>Alphaproteobacteria</taxon>
        <taxon>Hyphomicrobiales</taxon>
        <taxon>Nitrobacteraceae</taxon>
        <taxon>Bradyrhizobium</taxon>
    </lineage>
</organism>
<dbReference type="EMBL" id="BSOW01000028">
    <property type="protein sequence ID" value="GLR89754.1"/>
    <property type="molecule type" value="Genomic_DNA"/>
</dbReference>
<protein>
    <recommendedName>
        <fullName evidence="3">Bacterial mobilisation domain-containing protein</fullName>
    </recommendedName>
</protein>
<reference evidence="2" key="1">
    <citation type="journal article" date="2019" name="Int. J. Syst. Evol. Microbiol.">
        <title>The Global Catalogue of Microorganisms (GCM) 10K type strain sequencing project: providing services to taxonomists for standard genome sequencing and annotation.</title>
        <authorList>
            <consortium name="The Broad Institute Genomics Platform"/>
            <consortium name="The Broad Institute Genome Sequencing Center for Infectious Disease"/>
            <person name="Wu L."/>
            <person name="Ma J."/>
        </authorList>
    </citation>
    <scope>NUCLEOTIDE SEQUENCE [LARGE SCALE GENOMIC DNA]</scope>
    <source>
        <strain evidence="2">NBRC 102520</strain>
    </source>
</reference>